<dbReference type="PANTHER" id="PTHR30461">
    <property type="entry name" value="DNA-INVERTASE FROM LAMBDOID PROPHAGE"/>
    <property type="match status" value="1"/>
</dbReference>
<evidence type="ECO:0000313" key="2">
    <source>
        <dbReference type="EMBL" id="SFD21128.1"/>
    </source>
</evidence>
<dbReference type="Gene3D" id="3.90.1750.20">
    <property type="entry name" value="Putative Large Serine Recombinase, Chain B, Domain 2"/>
    <property type="match status" value="1"/>
</dbReference>
<dbReference type="CDD" id="cd00338">
    <property type="entry name" value="Ser_Recombinase"/>
    <property type="match status" value="1"/>
</dbReference>
<dbReference type="SMART" id="SM00857">
    <property type="entry name" value="Resolvase"/>
    <property type="match status" value="1"/>
</dbReference>
<name>A0A1I1QMQ6_9ACTN</name>
<keyword evidence="3" id="KW-1185">Reference proteome</keyword>
<dbReference type="Pfam" id="PF00239">
    <property type="entry name" value="Resolvase"/>
    <property type="match status" value="1"/>
</dbReference>
<dbReference type="GO" id="GO:0003677">
    <property type="term" value="F:DNA binding"/>
    <property type="evidence" value="ECO:0007669"/>
    <property type="project" value="InterPro"/>
</dbReference>
<feature type="domain" description="Recombinase" evidence="1">
    <location>
        <begin position="200"/>
        <end position="310"/>
    </location>
</feature>
<dbReference type="EMBL" id="FOLM01000011">
    <property type="protein sequence ID" value="SFD21128.1"/>
    <property type="molecule type" value="Genomic_DNA"/>
</dbReference>
<gene>
    <name evidence="2" type="ORF">SAMN05421773_11193</name>
</gene>
<organism evidence="2 3">
    <name type="scientific">Streptomyces aidingensis</name>
    <dbReference type="NCBI Taxonomy" id="910347"/>
    <lineage>
        <taxon>Bacteria</taxon>
        <taxon>Bacillati</taxon>
        <taxon>Actinomycetota</taxon>
        <taxon>Actinomycetes</taxon>
        <taxon>Kitasatosporales</taxon>
        <taxon>Streptomycetaceae</taxon>
        <taxon>Streptomyces</taxon>
    </lineage>
</organism>
<dbReference type="PROSITE" id="PS51737">
    <property type="entry name" value="RECOMBINASE_DNA_BIND"/>
    <property type="match status" value="1"/>
</dbReference>
<dbReference type="Pfam" id="PF07508">
    <property type="entry name" value="Recombinase"/>
    <property type="match status" value="1"/>
</dbReference>
<dbReference type="InterPro" id="IPR050639">
    <property type="entry name" value="SSR_resolvase"/>
</dbReference>
<accession>A0A1I1QMQ6</accession>
<proteinExistence type="predicted"/>
<dbReference type="Gene3D" id="3.40.50.1390">
    <property type="entry name" value="Resolvase, N-terminal catalytic domain"/>
    <property type="match status" value="1"/>
</dbReference>
<dbReference type="RefSeq" id="WP_245834285.1">
    <property type="nucleotide sequence ID" value="NZ_FOLM01000011.1"/>
</dbReference>
<dbReference type="InterPro" id="IPR006119">
    <property type="entry name" value="Resolv_N"/>
</dbReference>
<protein>
    <submittedName>
        <fullName evidence="2">Site-specific DNA recombinase</fullName>
    </submittedName>
</protein>
<dbReference type="STRING" id="910347.SAMN05421773_11193"/>
<dbReference type="GO" id="GO:0000150">
    <property type="term" value="F:DNA strand exchange activity"/>
    <property type="evidence" value="ECO:0007669"/>
    <property type="project" value="InterPro"/>
</dbReference>
<dbReference type="InterPro" id="IPR036162">
    <property type="entry name" value="Resolvase-like_N_sf"/>
</dbReference>
<dbReference type="AlphaFoldDB" id="A0A1I1QMQ6"/>
<dbReference type="PANTHER" id="PTHR30461:SF23">
    <property type="entry name" value="DNA RECOMBINASE-RELATED"/>
    <property type="match status" value="1"/>
</dbReference>
<dbReference type="InterPro" id="IPR038109">
    <property type="entry name" value="DNA_bind_recomb_sf"/>
</dbReference>
<dbReference type="InterPro" id="IPR011109">
    <property type="entry name" value="DNA_bind_recombinase_dom"/>
</dbReference>
<evidence type="ECO:0000259" key="1">
    <source>
        <dbReference type="PROSITE" id="PS51737"/>
    </source>
</evidence>
<dbReference type="SUPFAM" id="SSF53041">
    <property type="entry name" value="Resolvase-like"/>
    <property type="match status" value="1"/>
</dbReference>
<evidence type="ECO:0000313" key="3">
    <source>
        <dbReference type="Proteomes" id="UP000199207"/>
    </source>
</evidence>
<reference evidence="2 3" key="1">
    <citation type="submission" date="2016-10" db="EMBL/GenBank/DDBJ databases">
        <authorList>
            <person name="de Groot N.N."/>
        </authorList>
    </citation>
    <scope>NUCLEOTIDE SEQUENCE [LARGE SCALE GENOMIC DNA]</scope>
    <source>
        <strain evidence="2 3">CGMCC 4.5739</strain>
    </source>
</reference>
<dbReference type="Proteomes" id="UP000199207">
    <property type="component" value="Unassembled WGS sequence"/>
</dbReference>
<sequence>MASREETVSKLRGTPEGLASVEDVQAMLAADPKLKCVVCYARISFDGRAKDAHGVEDQHREMADTARRFGWLVVYRYTDNDKSASKEEVIREDFEQLLRDLAAGHTPEGYPIHGVMAVNDDRLYRRPGDWERYLRAFTSQEGRVYHDSNGLQDLYAEGFEIKGLLGVAMSLAETRKKQRRARNSHRNRALRGKSVSAWRPFGWEDDKITLRPREAEAVRKAVRDIIAGASIFEIIRQWQDAEFRTSRGNYFQHQTAKQLLTNPRLCGYRAIKGEIVRDGDDEPVIGEWEPIITPEEWFAVTATLRSRHPEAGIPRGKLVHKYLLTGILRCGNTLPDGSICNNKMVGTKANSWLTYEHVYVCKKTPNGGCWGTSKRGDKTDRHVQDLVIAKLEAQAATRAEAIPDWENEEALTTATQSRKELERHWQEGRINDETFFRNLPAIEERIKKLQAEQAEHLAKKAAAQAIGPDIARTFYSKTLRQRRELIQSALHAVIAVSGGKGNKPFNVELLTPVWRSSE</sequence>